<comment type="caution">
    <text evidence="2">The sequence shown here is derived from an EMBL/GenBank/DDBJ whole genome shotgun (WGS) entry which is preliminary data.</text>
</comment>
<evidence type="ECO:0000313" key="2">
    <source>
        <dbReference type="EMBL" id="OWZ12012.1"/>
    </source>
</evidence>
<dbReference type="Proteomes" id="UP000198211">
    <property type="component" value="Unassembled WGS sequence"/>
</dbReference>
<evidence type="ECO:0000313" key="3">
    <source>
        <dbReference type="Proteomes" id="UP000198211"/>
    </source>
</evidence>
<accession>A0A225W380</accession>
<proteinExistence type="predicted"/>
<evidence type="ECO:0008006" key="4">
    <source>
        <dbReference type="Google" id="ProtNLM"/>
    </source>
</evidence>
<name>A0A225W380_9STRA</name>
<reference evidence="3" key="1">
    <citation type="submission" date="2017-03" db="EMBL/GenBank/DDBJ databases">
        <title>Phytopthora megakarya and P. palmivora, two closely related causual agents of cacao black pod achieved similar genome size and gene model numbers by different mechanisms.</title>
        <authorList>
            <person name="Ali S."/>
            <person name="Shao J."/>
            <person name="Larry D.J."/>
            <person name="Kronmiller B."/>
            <person name="Shen D."/>
            <person name="Strem M.D."/>
            <person name="Melnick R.L."/>
            <person name="Guiltinan M.J."/>
            <person name="Tyler B.M."/>
            <person name="Meinhardt L.W."/>
            <person name="Bailey B.A."/>
        </authorList>
    </citation>
    <scope>NUCLEOTIDE SEQUENCE [LARGE SCALE GENOMIC DNA]</scope>
    <source>
        <strain evidence="3">zdho120</strain>
    </source>
</reference>
<evidence type="ECO:0000256" key="1">
    <source>
        <dbReference type="SAM" id="MobiDB-lite"/>
    </source>
</evidence>
<keyword evidence="3" id="KW-1185">Reference proteome</keyword>
<gene>
    <name evidence="2" type="ORF">PHMEG_00014893</name>
</gene>
<dbReference type="Gene3D" id="2.40.70.10">
    <property type="entry name" value="Acid Proteases"/>
    <property type="match status" value="1"/>
</dbReference>
<dbReference type="InterPro" id="IPR021109">
    <property type="entry name" value="Peptidase_aspartic_dom_sf"/>
</dbReference>
<feature type="region of interest" description="Disordered" evidence="1">
    <location>
        <begin position="116"/>
        <end position="148"/>
    </location>
</feature>
<dbReference type="CDD" id="cd00303">
    <property type="entry name" value="retropepsin_like"/>
    <property type="match status" value="1"/>
</dbReference>
<sequence length="148" mass="16847">MLALPREYCCLRHTNSTVMCNRDVLIITNSNVMDSGTTINAVSPDVCERAGLRDRIKDLGVEMSIVLQLYNEDFNPCIGDFIILPVSEQQDILLGMPWLKAANPEIDWVKEKIRPRSTQEAMKGNANLKIKTKHPKPRVKRPHKPRQP</sequence>
<organism evidence="2 3">
    <name type="scientific">Phytophthora megakarya</name>
    <dbReference type="NCBI Taxonomy" id="4795"/>
    <lineage>
        <taxon>Eukaryota</taxon>
        <taxon>Sar</taxon>
        <taxon>Stramenopiles</taxon>
        <taxon>Oomycota</taxon>
        <taxon>Peronosporomycetes</taxon>
        <taxon>Peronosporales</taxon>
        <taxon>Peronosporaceae</taxon>
        <taxon>Phytophthora</taxon>
    </lineage>
</organism>
<dbReference type="OrthoDB" id="127298at2759"/>
<protein>
    <recommendedName>
        <fullName evidence="4">Reverse transcriptase</fullName>
    </recommendedName>
</protein>
<dbReference type="EMBL" id="NBNE01001968">
    <property type="protein sequence ID" value="OWZ12012.1"/>
    <property type="molecule type" value="Genomic_DNA"/>
</dbReference>
<feature type="compositionally biased region" description="Basic residues" evidence="1">
    <location>
        <begin position="130"/>
        <end position="148"/>
    </location>
</feature>
<dbReference type="AlphaFoldDB" id="A0A225W380"/>